<name>A0A0B7BQA4_9EUPU</name>
<evidence type="ECO:0000313" key="3">
    <source>
        <dbReference type="EMBL" id="CEK95434.1"/>
    </source>
</evidence>
<feature type="compositionally biased region" description="Low complexity" evidence="1">
    <location>
        <begin position="236"/>
        <end position="252"/>
    </location>
</feature>
<reference evidence="3" key="1">
    <citation type="submission" date="2014-12" db="EMBL/GenBank/DDBJ databases">
        <title>Insight into the proteome of Arion vulgaris.</title>
        <authorList>
            <person name="Aradska J."/>
            <person name="Bulat T."/>
            <person name="Smidak R."/>
            <person name="Sarate P."/>
            <person name="Gangsoo J."/>
            <person name="Sialana F."/>
            <person name="Bilban M."/>
            <person name="Lubec G."/>
        </authorList>
    </citation>
    <scope>NUCLEOTIDE SEQUENCE</scope>
    <source>
        <tissue evidence="3">Skin</tissue>
    </source>
</reference>
<feature type="region of interest" description="Disordered" evidence="1">
    <location>
        <begin position="236"/>
        <end position="270"/>
    </location>
</feature>
<organism evidence="3">
    <name type="scientific">Arion vulgaris</name>
    <dbReference type="NCBI Taxonomy" id="1028688"/>
    <lineage>
        <taxon>Eukaryota</taxon>
        <taxon>Metazoa</taxon>
        <taxon>Spiralia</taxon>
        <taxon>Lophotrochozoa</taxon>
        <taxon>Mollusca</taxon>
        <taxon>Gastropoda</taxon>
        <taxon>Heterobranchia</taxon>
        <taxon>Euthyneura</taxon>
        <taxon>Panpulmonata</taxon>
        <taxon>Eupulmonata</taxon>
        <taxon>Stylommatophora</taxon>
        <taxon>Helicina</taxon>
        <taxon>Arionoidea</taxon>
        <taxon>Arionidae</taxon>
        <taxon>Arion</taxon>
    </lineage>
</organism>
<evidence type="ECO:0000256" key="1">
    <source>
        <dbReference type="SAM" id="MobiDB-lite"/>
    </source>
</evidence>
<dbReference type="AlphaFoldDB" id="A0A0B7BQA4"/>
<evidence type="ECO:0000313" key="2">
    <source>
        <dbReference type="EMBL" id="CEK95433.1"/>
    </source>
</evidence>
<sequence>MGDPPSCFGGCHSRSQESCVTVTIFRGASGGDGTSNGDLRTTGLSISKNSLVPSLLTVATRKKMSLPSTRFFSVVLQESVNVFSARLQDTFKASRFSIMYPVMAEPPSSSGGPHSKATESLDKTFAVNGRVGVPGGPFCLCGTTESESNGLLAPTLLKAVTLNQTLRSSVRSLTLILVTSASVMVTSVQTSCFELTSTLYAVIGAPPLSRGGNHSMIRLLAPTSLKRIGPTGLSGAPGSFTGTTASASSALGPNPSSFSADTRKKYSAPSRSCSTFRDVTSPLVVPALIQDPQRLSRRSIRYDRIGRPPVSEGTFH</sequence>
<accession>A0A0B7BQA4</accession>
<dbReference type="EMBL" id="HACG01048569">
    <property type="protein sequence ID" value="CEK95434.1"/>
    <property type="molecule type" value="Transcribed_RNA"/>
</dbReference>
<protein>
    <submittedName>
        <fullName evidence="3">Uncharacterized protein</fullName>
    </submittedName>
</protein>
<gene>
    <name evidence="3" type="primary">ORF206849</name>
    <name evidence="2" type="synonym">ORF206810</name>
</gene>
<dbReference type="EMBL" id="HACG01048568">
    <property type="protein sequence ID" value="CEK95433.1"/>
    <property type="molecule type" value="Transcribed_RNA"/>
</dbReference>
<proteinExistence type="predicted"/>